<dbReference type="RefSeq" id="WP_344669544.1">
    <property type="nucleotide sequence ID" value="NZ_BAAAQN010000048.1"/>
</dbReference>
<evidence type="ECO:0000313" key="2">
    <source>
        <dbReference type="EMBL" id="GAA2050036.1"/>
    </source>
</evidence>
<dbReference type="Proteomes" id="UP001500751">
    <property type="component" value="Unassembled WGS sequence"/>
</dbReference>
<dbReference type="PANTHER" id="PTHR33490:SF3">
    <property type="entry name" value="CONSERVED INTEGRAL MEMBRANE PROTEIN"/>
    <property type="match status" value="1"/>
</dbReference>
<reference evidence="3" key="1">
    <citation type="journal article" date="2019" name="Int. J. Syst. Evol. Microbiol.">
        <title>The Global Catalogue of Microorganisms (GCM) 10K type strain sequencing project: providing services to taxonomists for standard genome sequencing and annotation.</title>
        <authorList>
            <consortium name="The Broad Institute Genomics Platform"/>
            <consortium name="The Broad Institute Genome Sequencing Center for Infectious Disease"/>
            <person name="Wu L."/>
            <person name="Ma J."/>
        </authorList>
    </citation>
    <scope>NUCLEOTIDE SEQUENCE [LARGE SCALE GENOMIC DNA]</scope>
    <source>
        <strain evidence="3">JCM 16014</strain>
    </source>
</reference>
<proteinExistence type="predicted"/>
<comment type="caution">
    <text evidence="2">The sequence shown here is derived from an EMBL/GenBank/DDBJ whole genome shotgun (WGS) entry which is preliminary data.</text>
</comment>
<sequence>MSTRAQAAFAVRPTGVLDHDRPEIARFVAEAAPAGATDTDTVAELRRRCRDLFYAVRDQVDYEVFDTGLADADLTGSAVLAAGRGFCLHKSILYATAVRHLGVPSRLVSGLVRNHLSSPELRELVGGEVFLHWYTEIRIADRWIKVTPVFNRLLCRMYGIAPLEFDGEHDAVYQPFDLQGREHMEFLGDVRRHPDPAPGRIRELIQASHPAMITPSRRVPGRVRQAVPAPGPAR</sequence>
<name>A0ABP5GLZ6_9ACTN</name>
<evidence type="ECO:0000259" key="1">
    <source>
        <dbReference type="Pfam" id="PF01841"/>
    </source>
</evidence>
<organism evidence="2 3">
    <name type="scientific">Catenulispora yoronensis</name>
    <dbReference type="NCBI Taxonomy" id="450799"/>
    <lineage>
        <taxon>Bacteria</taxon>
        <taxon>Bacillati</taxon>
        <taxon>Actinomycetota</taxon>
        <taxon>Actinomycetes</taxon>
        <taxon>Catenulisporales</taxon>
        <taxon>Catenulisporaceae</taxon>
        <taxon>Catenulispora</taxon>
    </lineage>
</organism>
<dbReference type="EMBL" id="BAAAQN010000048">
    <property type="protein sequence ID" value="GAA2050036.1"/>
    <property type="molecule type" value="Genomic_DNA"/>
</dbReference>
<protein>
    <recommendedName>
        <fullName evidence="1">Transglutaminase-like domain-containing protein</fullName>
    </recommendedName>
</protein>
<gene>
    <name evidence="2" type="ORF">GCM10009839_65310</name>
</gene>
<feature type="domain" description="Transglutaminase-like" evidence="1">
    <location>
        <begin position="47"/>
        <end position="148"/>
    </location>
</feature>
<evidence type="ECO:0000313" key="3">
    <source>
        <dbReference type="Proteomes" id="UP001500751"/>
    </source>
</evidence>
<dbReference type="PANTHER" id="PTHR33490">
    <property type="entry name" value="BLR5614 PROTEIN-RELATED"/>
    <property type="match status" value="1"/>
</dbReference>
<dbReference type="InterPro" id="IPR038765">
    <property type="entry name" value="Papain-like_cys_pep_sf"/>
</dbReference>
<dbReference type="Gene3D" id="3.10.620.30">
    <property type="match status" value="1"/>
</dbReference>
<accession>A0ABP5GLZ6</accession>
<dbReference type="SUPFAM" id="SSF54001">
    <property type="entry name" value="Cysteine proteinases"/>
    <property type="match status" value="1"/>
</dbReference>
<keyword evidence="3" id="KW-1185">Reference proteome</keyword>
<dbReference type="Pfam" id="PF01841">
    <property type="entry name" value="Transglut_core"/>
    <property type="match status" value="1"/>
</dbReference>
<dbReference type="InterPro" id="IPR002931">
    <property type="entry name" value="Transglutaminase-like"/>
</dbReference>